<keyword evidence="8 10" id="KW-0539">Nucleus</keyword>
<evidence type="ECO:0000256" key="2">
    <source>
        <dbReference type="ARBA" id="ARBA00022741"/>
    </source>
</evidence>
<keyword evidence="7" id="KW-0413">Isomerase</keyword>
<evidence type="ECO:0000256" key="1">
    <source>
        <dbReference type="ARBA" id="ARBA00005446"/>
    </source>
</evidence>
<evidence type="ECO:0000259" key="13">
    <source>
        <dbReference type="PROSITE" id="PS51194"/>
    </source>
</evidence>
<dbReference type="Pfam" id="PF16124">
    <property type="entry name" value="RecQ_Zn_bind"/>
    <property type="match status" value="1"/>
</dbReference>
<dbReference type="CDD" id="cd17920">
    <property type="entry name" value="DEXHc_RecQ"/>
    <property type="match status" value="1"/>
</dbReference>
<keyword evidence="5 10" id="KW-0067">ATP-binding</keyword>
<dbReference type="AlphaFoldDB" id="A0A9P3H1G6"/>
<comment type="catalytic activity">
    <reaction evidence="10">
        <text>ATP + H2O = ADP + phosphate + H(+)</text>
        <dbReference type="Rhea" id="RHEA:13065"/>
        <dbReference type="ChEBI" id="CHEBI:15377"/>
        <dbReference type="ChEBI" id="CHEBI:15378"/>
        <dbReference type="ChEBI" id="CHEBI:30616"/>
        <dbReference type="ChEBI" id="CHEBI:43474"/>
        <dbReference type="ChEBI" id="CHEBI:456216"/>
    </reaction>
</comment>
<dbReference type="InterPro" id="IPR002464">
    <property type="entry name" value="DNA/RNA_helicase_DEAH_CS"/>
</dbReference>
<keyword evidence="4 10" id="KW-0347">Helicase</keyword>
<evidence type="ECO:0000313" key="15">
    <source>
        <dbReference type="Proteomes" id="UP000827284"/>
    </source>
</evidence>
<dbReference type="GO" id="GO:0005737">
    <property type="term" value="C:cytoplasm"/>
    <property type="evidence" value="ECO:0007669"/>
    <property type="project" value="TreeGrafter"/>
</dbReference>
<dbReference type="InterPro" id="IPR014001">
    <property type="entry name" value="Helicase_ATP-bd"/>
</dbReference>
<dbReference type="InterPro" id="IPR027417">
    <property type="entry name" value="P-loop_NTPase"/>
</dbReference>
<evidence type="ECO:0000256" key="10">
    <source>
        <dbReference type="RuleBase" id="RU364117"/>
    </source>
</evidence>
<dbReference type="InterPro" id="IPR032284">
    <property type="entry name" value="RecQ_Zn-bd"/>
</dbReference>
<dbReference type="PROSITE" id="PS00690">
    <property type="entry name" value="DEAH_ATP_HELICASE"/>
    <property type="match status" value="1"/>
</dbReference>
<dbReference type="InterPro" id="IPR004589">
    <property type="entry name" value="DNA_helicase_ATP-dep_RecQ"/>
</dbReference>
<evidence type="ECO:0000256" key="7">
    <source>
        <dbReference type="ARBA" id="ARBA00023235"/>
    </source>
</evidence>
<name>A0A9P3H1G6_9FUNG</name>
<reference evidence="14" key="1">
    <citation type="submission" date="2021-11" db="EMBL/GenBank/DDBJ databases">
        <authorList>
            <person name="Herlambang A."/>
            <person name="Guo Y."/>
            <person name="Takashima Y."/>
            <person name="Nishizawa T."/>
        </authorList>
    </citation>
    <scope>NUCLEOTIDE SEQUENCE</scope>
    <source>
        <strain evidence="14">E1425</strain>
    </source>
</reference>
<comment type="caution">
    <text evidence="14">The sequence shown here is derived from an EMBL/GenBank/DDBJ whole genome shotgun (WGS) entry which is preliminary data.</text>
</comment>
<keyword evidence="6" id="KW-0238">DNA-binding</keyword>
<proteinExistence type="inferred from homology"/>
<dbReference type="GO" id="GO:0000724">
    <property type="term" value="P:double-strand break repair via homologous recombination"/>
    <property type="evidence" value="ECO:0007669"/>
    <property type="project" value="TreeGrafter"/>
</dbReference>
<dbReference type="GO" id="GO:0003677">
    <property type="term" value="F:DNA binding"/>
    <property type="evidence" value="ECO:0007669"/>
    <property type="project" value="UniProtKB-KW"/>
</dbReference>
<keyword evidence="3 10" id="KW-0378">Hydrolase</keyword>
<evidence type="ECO:0000256" key="6">
    <source>
        <dbReference type="ARBA" id="ARBA00023125"/>
    </source>
</evidence>
<organism evidence="14 15">
    <name type="scientific">Entomortierella parvispora</name>
    <dbReference type="NCBI Taxonomy" id="205924"/>
    <lineage>
        <taxon>Eukaryota</taxon>
        <taxon>Fungi</taxon>
        <taxon>Fungi incertae sedis</taxon>
        <taxon>Mucoromycota</taxon>
        <taxon>Mortierellomycotina</taxon>
        <taxon>Mortierellomycetes</taxon>
        <taxon>Mortierellales</taxon>
        <taxon>Mortierellaceae</taxon>
        <taxon>Entomortierella</taxon>
    </lineage>
</organism>
<evidence type="ECO:0000256" key="5">
    <source>
        <dbReference type="ARBA" id="ARBA00022840"/>
    </source>
</evidence>
<feature type="compositionally biased region" description="Low complexity" evidence="11">
    <location>
        <begin position="301"/>
        <end position="324"/>
    </location>
</feature>
<evidence type="ECO:0000256" key="9">
    <source>
        <dbReference type="ARBA" id="ARBA00034617"/>
    </source>
</evidence>
<accession>A0A9P3H1G6</accession>
<dbReference type="Proteomes" id="UP000827284">
    <property type="component" value="Unassembled WGS sequence"/>
</dbReference>
<gene>
    <name evidence="14" type="ORF">EMPS_00324</name>
</gene>
<evidence type="ECO:0000256" key="11">
    <source>
        <dbReference type="SAM" id="MobiDB-lite"/>
    </source>
</evidence>
<dbReference type="EC" id="5.6.2.4" evidence="10"/>
<evidence type="ECO:0000256" key="3">
    <source>
        <dbReference type="ARBA" id="ARBA00022801"/>
    </source>
</evidence>
<dbReference type="GO" id="GO:0009378">
    <property type="term" value="F:four-way junction helicase activity"/>
    <property type="evidence" value="ECO:0007669"/>
    <property type="project" value="TreeGrafter"/>
</dbReference>
<dbReference type="SMART" id="SM00487">
    <property type="entry name" value="DEXDc"/>
    <property type="match status" value="1"/>
</dbReference>
<feature type="domain" description="Helicase C-terminal" evidence="13">
    <location>
        <begin position="334"/>
        <end position="514"/>
    </location>
</feature>
<dbReference type="PROSITE" id="PS51194">
    <property type="entry name" value="HELICASE_CTER"/>
    <property type="match status" value="1"/>
</dbReference>
<dbReference type="SMART" id="SM00490">
    <property type="entry name" value="HELICc"/>
    <property type="match status" value="1"/>
</dbReference>
<comment type="catalytic activity">
    <reaction evidence="9 10">
        <text>Couples ATP hydrolysis with the unwinding of duplex DNA by translocating in the 3'-5' direction.</text>
        <dbReference type="EC" id="5.6.2.4"/>
    </reaction>
</comment>
<dbReference type="OrthoDB" id="10261556at2759"/>
<dbReference type="InterPro" id="IPR011545">
    <property type="entry name" value="DEAD/DEAH_box_helicase_dom"/>
</dbReference>
<dbReference type="GO" id="GO:0005634">
    <property type="term" value="C:nucleus"/>
    <property type="evidence" value="ECO:0007669"/>
    <property type="project" value="UniProtKB-SubCell"/>
</dbReference>
<feature type="domain" description="Helicase ATP-binding" evidence="12">
    <location>
        <begin position="60"/>
        <end position="234"/>
    </location>
</feature>
<evidence type="ECO:0000256" key="8">
    <source>
        <dbReference type="ARBA" id="ARBA00023242"/>
    </source>
</evidence>
<keyword evidence="15" id="KW-1185">Reference proteome</keyword>
<dbReference type="EMBL" id="BQFW01000001">
    <property type="protein sequence ID" value="GJJ67978.1"/>
    <property type="molecule type" value="Genomic_DNA"/>
</dbReference>
<feature type="region of interest" description="Disordered" evidence="11">
    <location>
        <begin position="817"/>
        <end position="848"/>
    </location>
</feature>
<feature type="region of interest" description="Disordered" evidence="11">
    <location>
        <begin position="619"/>
        <end position="667"/>
    </location>
</feature>
<dbReference type="GO" id="GO:0043138">
    <property type="term" value="F:3'-5' DNA helicase activity"/>
    <property type="evidence" value="ECO:0007669"/>
    <property type="project" value="UniProtKB-EC"/>
</dbReference>
<comment type="subcellular location">
    <subcellularLocation>
        <location evidence="10">Nucleus</location>
    </subcellularLocation>
</comment>
<protein>
    <recommendedName>
        <fullName evidence="10">ATP-dependent DNA helicase</fullName>
        <ecNumber evidence="10">5.6.2.4</ecNumber>
    </recommendedName>
</protein>
<dbReference type="Pfam" id="PF00270">
    <property type="entry name" value="DEAD"/>
    <property type="match status" value="1"/>
</dbReference>
<sequence>MKQAVKVQTQLTFKNHSGNTTAFQQQVLVQQEAKALNDSRKCLRSVFGLKEFRGEQQAIVEAVLSGKDVLVIMPTGAGKSLCYQLPAVMSRGVTLVVSPLLALIHDQATYLQGLGVKASALNSSVGKREKLKILADLSLSSPTTKILYVTPELLATADFRHVLMSLEGRGMLARLVVDEAHCISEWGHDFRKDFKKLGMVRTMFPKLPILALTATATEIVRKDIKLTLGLPEPPTLAYFLSSFNRDNLYYEVRFDSSDRNNYEDRYKNFLDFIRGVYKSQRKRLQAEAAKLQGTTPIPEPSFSSASKIVSTSSSSSSSPALSTSSSSILIPATSVASQVDPVCGIIYCGQRQTCEDLASRLVRDGIQAAAFHSGMTPKQRADVQGRWCGQGTNTVAAATKAVNGTSSSLSSAAGKQEQPIDVIVATIAFGMGIDKPNVRFVCHWELPKTIEGYYQESGRAGRDGGISRCILYYSREDRQKVEFLIEVEKERRRLKAKANGGTADNKKSGVDTMHNFQKMVAYCENTATCRHVFLCEYFGEENVQRSRVCKDGSRCDICRTPEKVTKEKADKLSPLMQSFGGGPAQYMGGTKTSIGADGKVKVQGLWDSATVALGRYDSDLVDDDEIQDSSGGSSGSDDEIDEDDPSPEDSNIDEDEDHDSDTERKVKRRKLLFGSSVDSSYYKKKEPTAPPSNAASAKTPEAAIVNKHNLVHPESTKVDIKFRGACYETIERALTNLYQGTHRSLSADYMSKLAMDLDPTLGKPDLDLWQSQFIKELAVEIETTGFEGSLTSNVYKTQLGLRVRDIKTFETHARGALAQRTSDQSKGVDGTTTATTTSPAGPAAPGTKTWTTAVSVWRRIILQEIKADT</sequence>
<dbReference type="Pfam" id="PF00271">
    <property type="entry name" value="Helicase_C"/>
    <property type="match status" value="1"/>
</dbReference>
<reference evidence="14" key="2">
    <citation type="journal article" date="2022" name="Microbiol. Resour. Announc.">
        <title>Whole-Genome Sequence of Entomortierella parvispora E1425, a Mucoromycotan Fungus Associated with Burkholderiaceae-Related Endosymbiotic Bacteria.</title>
        <authorList>
            <person name="Herlambang A."/>
            <person name="Guo Y."/>
            <person name="Takashima Y."/>
            <person name="Narisawa K."/>
            <person name="Ohta H."/>
            <person name="Nishizawa T."/>
        </authorList>
    </citation>
    <scope>NUCLEOTIDE SEQUENCE</scope>
    <source>
        <strain evidence="14">E1425</strain>
    </source>
</reference>
<dbReference type="FunFam" id="3.40.50.300:FF:000296">
    <property type="entry name" value="ATP-dependent DNA helicase RecQ"/>
    <property type="match status" value="1"/>
</dbReference>
<dbReference type="GO" id="GO:0005524">
    <property type="term" value="F:ATP binding"/>
    <property type="evidence" value="ECO:0007669"/>
    <property type="project" value="UniProtKB-KW"/>
</dbReference>
<dbReference type="SUPFAM" id="SSF52540">
    <property type="entry name" value="P-loop containing nucleoside triphosphate hydrolases"/>
    <property type="match status" value="1"/>
</dbReference>
<comment type="similarity">
    <text evidence="1 10">Belongs to the helicase family. RecQ subfamily.</text>
</comment>
<evidence type="ECO:0000313" key="14">
    <source>
        <dbReference type="EMBL" id="GJJ67978.1"/>
    </source>
</evidence>
<dbReference type="GO" id="GO:0005694">
    <property type="term" value="C:chromosome"/>
    <property type="evidence" value="ECO:0007669"/>
    <property type="project" value="TreeGrafter"/>
</dbReference>
<feature type="compositionally biased region" description="Low complexity" evidence="11">
    <location>
        <begin position="830"/>
        <end position="848"/>
    </location>
</feature>
<evidence type="ECO:0000256" key="4">
    <source>
        <dbReference type="ARBA" id="ARBA00022806"/>
    </source>
</evidence>
<dbReference type="PROSITE" id="PS51192">
    <property type="entry name" value="HELICASE_ATP_BIND_1"/>
    <property type="match status" value="1"/>
</dbReference>
<dbReference type="Gene3D" id="3.40.50.300">
    <property type="entry name" value="P-loop containing nucleotide triphosphate hydrolases"/>
    <property type="match status" value="2"/>
</dbReference>
<dbReference type="PANTHER" id="PTHR13710">
    <property type="entry name" value="DNA HELICASE RECQ FAMILY MEMBER"/>
    <property type="match status" value="1"/>
</dbReference>
<dbReference type="PANTHER" id="PTHR13710:SF152">
    <property type="entry name" value="ATP-DEPENDENT DNA HELICASE Q5"/>
    <property type="match status" value="1"/>
</dbReference>
<dbReference type="NCBIfam" id="TIGR00614">
    <property type="entry name" value="recQ_fam"/>
    <property type="match status" value="1"/>
</dbReference>
<dbReference type="GO" id="GO:0016787">
    <property type="term" value="F:hydrolase activity"/>
    <property type="evidence" value="ECO:0007669"/>
    <property type="project" value="UniProtKB-KW"/>
</dbReference>
<dbReference type="InterPro" id="IPR001650">
    <property type="entry name" value="Helicase_C-like"/>
</dbReference>
<keyword evidence="2 10" id="KW-0547">Nucleotide-binding</keyword>
<evidence type="ECO:0000259" key="12">
    <source>
        <dbReference type="PROSITE" id="PS51192"/>
    </source>
</evidence>
<feature type="region of interest" description="Disordered" evidence="11">
    <location>
        <begin position="290"/>
        <end position="324"/>
    </location>
</feature>
<feature type="compositionally biased region" description="Acidic residues" evidence="11">
    <location>
        <begin position="636"/>
        <end position="660"/>
    </location>
</feature>